<dbReference type="SUPFAM" id="SSF53933">
    <property type="entry name" value="Microbial ribonucleases"/>
    <property type="match status" value="1"/>
</dbReference>
<dbReference type="Gene3D" id="3.10.450.30">
    <property type="entry name" value="Microbial ribonucleases"/>
    <property type="match status" value="1"/>
</dbReference>
<dbReference type="PANTHER" id="PTHR42104:SF1">
    <property type="entry name" value="EXTRACELLULAR GUANYL-SPECIFIC RIBONUCLEASE RNTA (AFU_ORTHOLOGUE AFUA_4G03230)"/>
    <property type="match status" value="1"/>
</dbReference>
<evidence type="ECO:0000256" key="1">
    <source>
        <dbReference type="ARBA" id="ARBA00022722"/>
    </source>
</evidence>
<keyword evidence="3" id="KW-0378">Hydrolase</keyword>
<evidence type="ECO:0000256" key="4">
    <source>
        <dbReference type="ARBA" id="ARBA00023157"/>
    </source>
</evidence>
<dbReference type="OrthoDB" id="5425539at2759"/>
<evidence type="ECO:0000256" key="2">
    <source>
        <dbReference type="ARBA" id="ARBA00022759"/>
    </source>
</evidence>
<dbReference type="EMBL" id="WIUZ02000005">
    <property type="protein sequence ID" value="KAF9787329.1"/>
    <property type="molecule type" value="Genomic_DNA"/>
</dbReference>
<keyword evidence="6" id="KW-0732">Signal</keyword>
<keyword evidence="2" id="KW-0255">Endonuclease</keyword>
<dbReference type="Pfam" id="PF00545">
    <property type="entry name" value="Ribonuclease"/>
    <property type="match status" value="1"/>
</dbReference>
<organism evidence="7 8">
    <name type="scientific">Thelephora terrestris</name>
    <dbReference type="NCBI Taxonomy" id="56493"/>
    <lineage>
        <taxon>Eukaryota</taxon>
        <taxon>Fungi</taxon>
        <taxon>Dikarya</taxon>
        <taxon>Basidiomycota</taxon>
        <taxon>Agaricomycotina</taxon>
        <taxon>Agaricomycetes</taxon>
        <taxon>Thelephorales</taxon>
        <taxon>Thelephoraceae</taxon>
        <taxon>Thelephora</taxon>
    </lineage>
</organism>
<dbReference type="GO" id="GO:0016787">
    <property type="term" value="F:hydrolase activity"/>
    <property type="evidence" value="ECO:0007669"/>
    <property type="project" value="UniProtKB-KW"/>
</dbReference>
<evidence type="ECO:0000313" key="7">
    <source>
        <dbReference type="EMBL" id="KAF9787329.1"/>
    </source>
</evidence>
<comment type="caution">
    <text evidence="7">The sequence shown here is derived from an EMBL/GenBank/DDBJ whole genome shotgun (WGS) entry which is preliminary data.</text>
</comment>
<keyword evidence="8" id="KW-1185">Reference proteome</keyword>
<protein>
    <submittedName>
        <fullName evidence="7">Ribonuclease T1</fullName>
    </submittedName>
</protein>
<evidence type="ECO:0000256" key="5">
    <source>
        <dbReference type="ARBA" id="ARBA00023239"/>
    </source>
</evidence>
<dbReference type="GO" id="GO:0004521">
    <property type="term" value="F:RNA endonuclease activity"/>
    <property type="evidence" value="ECO:0007669"/>
    <property type="project" value="InterPro"/>
</dbReference>
<gene>
    <name evidence="7" type="ORF">BJ322DRAFT_1107387</name>
</gene>
<keyword evidence="1" id="KW-0540">Nuclease</keyword>
<dbReference type="GO" id="GO:0003723">
    <property type="term" value="F:RNA binding"/>
    <property type="evidence" value="ECO:0007669"/>
    <property type="project" value="InterPro"/>
</dbReference>
<dbReference type="PANTHER" id="PTHR42104">
    <property type="entry name" value="EXTRACELLULAR GUANYL-SPECIFIC RIBONUCLEASE RNTA (AFU_ORTHOLOGUE AFUA_4G03230)"/>
    <property type="match status" value="1"/>
</dbReference>
<name>A0A9P6HKQ7_9AGAM</name>
<sequence>MQFKLIALLTLAVASVNGAAVFKRFSGTCDCAGTIYSNAAISQAVQQSRGRTFGRRKYPHRFNNRENLSSSVAGCTAGTLEEFPILSGKLFNGSPDYPGPDRVIFSSSAASCGCITHSGASGNGFNLCT</sequence>
<dbReference type="InterPro" id="IPR000026">
    <property type="entry name" value="N1-like"/>
</dbReference>
<dbReference type="AlphaFoldDB" id="A0A9P6HKQ7"/>
<feature type="signal peptide" evidence="6">
    <location>
        <begin position="1"/>
        <end position="18"/>
    </location>
</feature>
<dbReference type="Proteomes" id="UP000736335">
    <property type="component" value="Unassembled WGS sequence"/>
</dbReference>
<accession>A0A9P6HKQ7</accession>
<evidence type="ECO:0000256" key="3">
    <source>
        <dbReference type="ARBA" id="ARBA00022801"/>
    </source>
</evidence>
<reference evidence="7" key="1">
    <citation type="journal article" date="2020" name="Nat. Commun.">
        <title>Large-scale genome sequencing of mycorrhizal fungi provides insights into the early evolution of symbiotic traits.</title>
        <authorList>
            <person name="Miyauchi S."/>
            <person name="Kiss E."/>
            <person name="Kuo A."/>
            <person name="Drula E."/>
            <person name="Kohler A."/>
            <person name="Sanchez-Garcia M."/>
            <person name="Morin E."/>
            <person name="Andreopoulos B."/>
            <person name="Barry K.W."/>
            <person name="Bonito G."/>
            <person name="Buee M."/>
            <person name="Carver A."/>
            <person name="Chen C."/>
            <person name="Cichocki N."/>
            <person name="Clum A."/>
            <person name="Culley D."/>
            <person name="Crous P.W."/>
            <person name="Fauchery L."/>
            <person name="Girlanda M."/>
            <person name="Hayes R.D."/>
            <person name="Keri Z."/>
            <person name="LaButti K."/>
            <person name="Lipzen A."/>
            <person name="Lombard V."/>
            <person name="Magnuson J."/>
            <person name="Maillard F."/>
            <person name="Murat C."/>
            <person name="Nolan M."/>
            <person name="Ohm R.A."/>
            <person name="Pangilinan J."/>
            <person name="Pereira M.F."/>
            <person name="Perotto S."/>
            <person name="Peter M."/>
            <person name="Pfister S."/>
            <person name="Riley R."/>
            <person name="Sitrit Y."/>
            <person name="Stielow J.B."/>
            <person name="Szollosi G."/>
            <person name="Zifcakova L."/>
            <person name="Stursova M."/>
            <person name="Spatafora J.W."/>
            <person name="Tedersoo L."/>
            <person name="Vaario L.M."/>
            <person name="Yamada A."/>
            <person name="Yan M."/>
            <person name="Wang P."/>
            <person name="Xu J."/>
            <person name="Bruns T."/>
            <person name="Baldrian P."/>
            <person name="Vilgalys R."/>
            <person name="Dunand C."/>
            <person name="Henrissat B."/>
            <person name="Grigoriev I.V."/>
            <person name="Hibbett D."/>
            <person name="Nagy L.G."/>
            <person name="Martin F.M."/>
        </authorList>
    </citation>
    <scope>NUCLEOTIDE SEQUENCE</scope>
    <source>
        <strain evidence="7">UH-Tt-Lm1</strain>
    </source>
</reference>
<keyword evidence="4" id="KW-1015">Disulfide bond</keyword>
<dbReference type="InterPro" id="IPR016191">
    <property type="entry name" value="Ribonuclease/ribotoxin"/>
</dbReference>
<evidence type="ECO:0000256" key="6">
    <source>
        <dbReference type="SAM" id="SignalP"/>
    </source>
</evidence>
<feature type="chain" id="PRO_5040202390" evidence="6">
    <location>
        <begin position="19"/>
        <end position="129"/>
    </location>
</feature>
<keyword evidence="5" id="KW-0456">Lyase</keyword>
<dbReference type="GO" id="GO:0016829">
    <property type="term" value="F:lyase activity"/>
    <property type="evidence" value="ECO:0007669"/>
    <property type="project" value="UniProtKB-KW"/>
</dbReference>
<evidence type="ECO:0000313" key="8">
    <source>
        <dbReference type="Proteomes" id="UP000736335"/>
    </source>
</evidence>
<reference evidence="7" key="2">
    <citation type="submission" date="2020-11" db="EMBL/GenBank/DDBJ databases">
        <authorList>
            <consortium name="DOE Joint Genome Institute"/>
            <person name="Kuo A."/>
            <person name="Miyauchi S."/>
            <person name="Kiss E."/>
            <person name="Drula E."/>
            <person name="Kohler A."/>
            <person name="Sanchez-Garcia M."/>
            <person name="Andreopoulos B."/>
            <person name="Barry K.W."/>
            <person name="Bonito G."/>
            <person name="Buee M."/>
            <person name="Carver A."/>
            <person name="Chen C."/>
            <person name="Cichocki N."/>
            <person name="Clum A."/>
            <person name="Culley D."/>
            <person name="Crous P.W."/>
            <person name="Fauchery L."/>
            <person name="Girlanda M."/>
            <person name="Hayes R."/>
            <person name="Keri Z."/>
            <person name="Labutti K."/>
            <person name="Lipzen A."/>
            <person name="Lombard V."/>
            <person name="Magnuson J."/>
            <person name="Maillard F."/>
            <person name="Morin E."/>
            <person name="Murat C."/>
            <person name="Nolan M."/>
            <person name="Ohm R."/>
            <person name="Pangilinan J."/>
            <person name="Pereira M."/>
            <person name="Perotto S."/>
            <person name="Peter M."/>
            <person name="Riley R."/>
            <person name="Sitrit Y."/>
            <person name="Stielow B."/>
            <person name="Szollosi G."/>
            <person name="Zifcakova L."/>
            <person name="Stursova M."/>
            <person name="Spatafora J.W."/>
            <person name="Tedersoo L."/>
            <person name="Vaario L.-M."/>
            <person name="Yamada A."/>
            <person name="Yan M."/>
            <person name="Wang P."/>
            <person name="Xu J."/>
            <person name="Bruns T."/>
            <person name="Baldrian P."/>
            <person name="Vilgalys R."/>
            <person name="Henrissat B."/>
            <person name="Grigoriev I.V."/>
            <person name="Hibbett D."/>
            <person name="Nagy L.G."/>
            <person name="Martin F.M."/>
        </authorList>
    </citation>
    <scope>NUCLEOTIDE SEQUENCE</scope>
    <source>
        <strain evidence="7">UH-Tt-Lm1</strain>
    </source>
</reference>
<proteinExistence type="predicted"/>